<dbReference type="SUPFAM" id="SSF53092">
    <property type="entry name" value="Creatinase/prolidase N-terminal domain"/>
    <property type="match status" value="1"/>
</dbReference>
<dbReference type="InterPro" id="IPR029149">
    <property type="entry name" value="Creatin/AminoP/Spt16_N"/>
</dbReference>
<dbReference type="InterPro" id="IPR000994">
    <property type="entry name" value="Pept_M24"/>
</dbReference>
<dbReference type="Gene3D" id="3.90.230.10">
    <property type="entry name" value="Creatinase/methionine aminopeptidase superfamily"/>
    <property type="match status" value="1"/>
</dbReference>
<dbReference type="InterPro" id="IPR000587">
    <property type="entry name" value="Creatinase_N"/>
</dbReference>
<comment type="caution">
    <text evidence="3">The sequence shown here is derived from an EMBL/GenBank/DDBJ whole genome shotgun (WGS) entry which is preliminary data.</text>
</comment>
<accession>A0A850R435</accession>
<evidence type="ECO:0000313" key="3">
    <source>
        <dbReference type="EMBL" id="NVY95597.1"/>
    </source>
</evidence>
<dbReference type="InterPro" id="IPR050659">
    <property type="entry name" value="Peptidase_M24B"/>
</dbReference>
<dbReference type="Proteomes" id="UP000563523">
    <property type="component" value="Unassembled WGS sequence"/>
</dbReference>
<dbReference type="EMBL" id="JABZEC010000001">
    <property type="protein sequence ID" value="NVY95597.1"/>
    <property type="molecule type" value="Genomic_DNA"/>
</dbReference>
<dbReference type="RefSeq" id="WP_176941772.1">
    <property type="nucleotide sequence ID" value="NZ_JABZEC010000001.1"/>
</dbReference>
<gene>
    <name evidence="3" type="ORF">HU830_00025</name>
</gene>
<dbReference type="GO" id="GO:0004177">
    <property type="term" value="F:aminopeptidase activity"/>
    <property type="evidence" value="ECO:0007669"/>
    <property type="project" value="UniProtKB-KW"/>
</dbReference>
<reference evidence="3 4" key="1">
    <citation type="submission" date="2020-06" db="EMBL/GenBank/DDBJ databases">
        <authorList>
            <person name="Kang J."/>
        </authorList>
    </citation>
    <scope>NUCLEOTIDE SEQUENCE [LARGE SCALE GENOMIC DNA]</scope>
    <source>
        <strain evidence="3 4">DCY120</strain>
    </source>
</reference>
<keyword evidence="4" id="KW-1185">Reference proteome</keyword>
<sequence>MEAIAKIQAYLQEYDQQAILISHEANCTYFLDDSDFEGFLIITLDQQYIYTDGRFITSLQELEDTWTLIDRKNQALPNWLQKHQLTQILIEPDFLTARTYQALQEQNLKLTDSHYLVEKIRMQKTASEVAKVQQAAQIADQVFEHILPFIKPGIRETDLAAEMEFWGKKLGASGVSFPTIVASGTRSAMPHGSATSKKIAAHELVVLDFGFIYEGYDSDITRTVAVGSVSPQLAEIYQIVRNCQMKVAAQLHLGQSLAEIDILAHQLVDQAGYGLEFMHGTGHGVGRECHEYPTINAQTSELLKPNFTFTLEPGIYLPDLGGVRIEDDLYLDEQGQVNWLTQSSKEFQIL</sequence>
<dbReference type="Pfam" id="PF01321">
    <property type="entry name" value="Creatinase_N"/>
    <property type="match status" value="1"/>
</dbReference>
<feature type="domain" description="Peptidase M24" evidence="1">
    <location>
        <begin position="131"/>
        <end position="332"/>
    </location>
</feature>
<name>A0A850R435_9LACO</name>
<evidence type="ECO:0000259" key="1">
    <source>
        <dbReference type="Pfam" id="PF00557"/>
    </source>
</evidence>
<feature type="domain" description="Creatinase N-terminal" evidence="2">
    <location>
        <begin position="4"/>
        <end position="122"/>
    </location>
</feature>
<protein>
    <submittedName>
        <fullName evidence="3">Aminopeptidase P family protein</fullName>
    </submittedName>
</protein>
<evidence type="ECO:0000259" key="2">
    <source>
        <dbReference type="Pfam" id="PF01321"/>
    </source>
</evidence>
<keyword evidence="3" id="KW-0645">Protease</keyword>
<dbReference type="CDD" id="cd01092">
    <property type="entry name" value="APP-like"/>
    <property type="match status" value="1"/>
</dbReference>
<dbReference type="Gene3D" id="3.40.350.10">
    <property type="entry name" value="Creatinase/prolidase N-terminal domain"/>
    <property type="match status" value="1"/>
</dbReference>
<dbReference type="Pfam" id="PF00557">
    <property type="entry name" value="Peptidase_M24"/>
    <property type="match status" value="1"/>
</dbReference>
<keyword evidence="3" id="KW-0378">Hydrolase</keyword>
<dbReference type="PANTHER" id="PTHR46112">
    <property type="entry name" value="AMINOPEPTIDASE"/>
    <property type="match status" value="1"/>
</dbReference>
<dbReference type="SUPFAM" id="SSF55920">
    <property type="entry name" value="Creatinase/aminopeptidase"/>
    <property type="match status" value="1"/>
</dbReference>
<proteinExistence type="predicted"/>
<dbReference type="PANTHER" id="PTHR46112:SF3">
    <property type="entry name" value="AMINOPEPTIDASE YPDF"/>
    <property type="match status" value="1"/>
</dbReference>
<dbReference type="InterPro" id="IPR036005">
    <property type="entry name" value="Creatinase/aminopeptidase-like"/>
</dbReference>
<dbReference type="AlphaFoldDB" id="A0A850R435"/>
<evidence type="ECO:0000313" key="4">
    <source>
        <dbReference type="Proteomes" id="UP000563523"/>
    </source>
</evidence>
<keyword evidence="3" id="KW-0031">Aminopeptidase</keyword>
<organism evidence="3 4">
    <name type="scientific">Bombilactobacillus apium</name>
    <dbReference type="NCBI Taxonomy" id="2675299"/>
    <lineage>
        <taxon>Bacteria</taxon>
        <taxon>Bacillati</taxon>
        <taxon>Bacillota</taxon>
        <taxon>Bacilli</taxon>
        <taxon>Lactobacillales</taxon>
        <taxon>Lactobacillaceae</taxon>
        <taxon>Bombilactobacillus</taxon>
    </lineage>
</organism>